<evidence type="ECO:0000313" key="2">
    <source>
        <dbReference type="Proteomes" id="UP000075243"/>
    </source>
</evidence>
<gene>
    <name evidence="1" type="ORF">KK1_005190</name>
</gene>
<protein>
    <recommendedName>
        <fullName evidence="3">Retrotransposon gag domain-containing protein</fullName>
    </recommendedName>
</protein>
<keyword evidence="2" id="KW-1185">Reference proteome</keyword>
<proteinExistence type="predicted"/>
<organism evidence="1 2">
    <name type="scientific">Cajanus cajan</name>
    <name type="common">Pigeon pea</name>
    <name type="synonym">Cajanus indicus</name>
    <dbReference type="NCBI Taxonomy" id="3821"/>
    <lineage>
        <taxon>Eukaryota</taxon>
        <taxon>Viridiplantae</taxon>
        <taxon>Streptophyta</taxon>
        <taxon>Embryophyta</taxon>
        <taxon>Tracheophyta</taxon>
        <taxon>Spermatophyta</taxon>
        <taxon>Magnoliopsida</taxon>
        <taxon>eudicotyledons</taxon>
        <taxon>Gunneridae</taxon>
        <taxon>Pentapetalae</taxon>
        <taxon>rosids</taxon>
        <taxon>fabids</taxon>
        <taxon>Fabales</taxon>
        <taxon>Fabaceae</taxon>
        <taxon>Papilionoideae</taxon>
        <taxon>50 kb inversion clade</taxon>
        <taxon>NPAAA clade</taxon>
        <taxon>indigoferoid/millettioid clade</taxon>
        <taxon>Phaseoleae</taxon>
        <taxon>Cajanus</taxon>
    </lineage>
</organism>
<accession>A0A151U033</accession>
<name>A0A151U033_CAJCA</name>
<dbReference type="EMBL" id="CM003604">
    <property type="protein sequence ID" value="KYP72594.1"/>
    <property type="molecule type" value="Genomic_DNA"/>
</dbReference>
<dbReference type="Proteomes" id="UP000075243">
    <property type="component" value="Chromosome 2"/>
</dbReference>
<evidence type="ECO:0008006" key="3">
    <source>
        <dbReference type="Google" id="ProtNLM"/>
    </source>
</evidence>
<dbReference type="Gramene" id="C.cajan_05063.t">
    <property type="protein sequence ID" value="C.cajan_05063.t.cds1"/>
    <property type="gene ID" value="C.cajan_05063"/>
</dbReference>
<sequence>MEKIFSVLRSSEERKLAYAICILAGEAEYWWRGTRKMMGSRGVVVDWDCLKRVFLEKYFSDSVRYAKEAVFRRLQ</sequence>
<evidence type="ECO:0000313" key="1">
    <source>
        <dbReference type="EMBL" id="KYP72594.1"/>
    </source>
</evidence>
<reference evidence="1 2" key="1">
    <citation type="journal article" date="2012" name="Nat. Biotechnol.">
        <title>Draft genome sequence of pigeonpea (Cajanus cajan), an orphan legume crop of resource-poor farmers.</title>
        <authorList>
            <person name="Varshney R.K."/>
            <person name="Chen W."/>
            <person name="Li Y."/>
            <person name="Bharti A.K."/>
            <person name="Saxena R.K."/>
            <person name="Schlueter J.A."/>
            <person name="Donoghue M.T."/>
            <person name="Azam S."/>
            <person name="Fan G."/>
            <person name="Whaley A.M."/>
            <person name="Farmer A.D."/>
            <person name="Sheridan J."/>
            <person name="Iwata A."/>
            <person name="Tuteja R."/>
            <person name="Penmetsa R.V."/>
            <person name="Wu W."/>
            <person name="Upadhyaya H.D."/>
            <person name="Yang S.P."/>
            <person name="Shah T."/>
            <person name="Saxena K.B."/>
            <person name="Michael T."/>
            <person name="McCombie W.R."/>
            <person name="Yang B."/>
            <person name="Zhang G."/>
            <person name="Yang H."/>
            <person name="Wang J."/>
            <person name="Spillane C."/>
            <person name="Cook D.R."/>
            <person name="May G.D."/>
            <person name="Xu X."/>
            <person name="Jackson S.A."/>
        </authorList>
    </citation>
    <scope>NUCLEOTIDE SEQUENCE [LARGE SCALE GENOMIC DNA]</scope>
    <source>
        <strain evidence="2">cv. Asha</strain>
    </source>
</reference>
<dbReference type="AlphaFoldDB" id="A0A151U033"/>